<reference evidence="3 4" key="1">
    <citation type="journal article" date="2014" name="Nat. Commun.">
        <title>Multiple recent horizontal transfers of a large genomic region in cheese making fungi.</title>
        <authorList>
            <person name="Cheeseman K."/>
            <person name="Ropars J."/>
            <person name="Renault P."/>
            <person name="Dupont J."/>
            <person name="Gouzy J."/>
            <person name="Branca A."/>
            <person name="Abraham A.L."/>
            <person name="Ceppi M."/>
            <person name="Conseiller E."/>
            <person name="Debuchy R."/>
            <person name="Malagnac F."/>
            <person name="Goarin A."/>
            <person name="Silar P."/>
            <person name="Lacoste S."/>
            <person name="Sallet E."/>
            <person name="Bensimon A."/>
            <person name="Giraud T."/>
            <person name="Brygoo Y."/>
        </authorList>
    </citation>
    <scope>NUCLEOTIDE SEQUENCE [LARGE SCALE GENOMIC DNA]</scope>
    <source>
        <strain evidence="4">FM 013</strain>
    </source>
</reference>
<comment type="similarity">
    <text evidence="1">Belongs to the saccharopine dehydrogenase family.</text>
</comment>
<dbReference type="GO" id="GO:0005811">
    <property type="term" value="C:lipid droplet"/>
    <property type="evidence" value="ECO:0007669"/>
    <property type="project" value="TreeGrafter"/>
</dbReference>
<sequence>MYDIILFGATGFTGKLCAHFIAQNYPSTTQWCIAGRSLSRLEAVVNELKELFPDRVPPGMTPLLIAMILIRSDLYKDIEIIELNPSTLNPLIQRTRVVINGIGPFHRFSTPIVAACATLGTHYVDFTTEIPWIHEVIESYGEVARQSGSLLIPGLSTSTPSDIIAWLIASKIQEAYSTGTGEIISSGKFDIKAMSAGSLNTVLDTFETYGSGWYLFGDSSILSPPLHRKTQKAPWIARLLGYRHTQEMGSLATSFTGPGNQAVVYRSASHKPDLYGPDFHFEEYLPANGVLSAVFVHFLTKGLLVLLSIPFIRWLTRKLASGMDSAPDINQLRGVERAEFRAVGSESGEAKPRVWASFAREGALYELTALVTCVGARVLLDHKINADKARKDARGHGGVVTPSFLGMEYVDGLKDAGIKIEVGLL</sequence>
<dbReference type="InterPro" id="IPR005097">
    <property type="entry name" value="Sacchrp_dh_NADP-bd"/>
</dbReference>
<dbReference type="Proteomes" id="UP000053732">
    <property type="component" value="Unassembled WGS sequence"/>
</dbReference>
<dbReference type="SUPFAM" id="SSF51735">
    <property type="entry name" value="NAD(P)-binding Rossmann-fold domains"/>
    <property type="match status" value="1"/>
</dbReference>
<dbReference type="PANTHER" id="PTHR12286:SF5">
    <property type="entry name" value="SACCHAROPINE DEHYDROGENASE-LIKE OXIDOREDUCTASE"/>
    <property type="match status" value="1"/>
</dbReference>
<gene>
    <name evidence="3" type="ORF">PCAMFM013_S006g000161</name>
</gene>
<accession>A0A0G4P5L9</accession>
<dbReference type="GO" id="GO:0009247">
    <property type="term" value="P:glycolipid biosynthetic process"/>
    <property type="evidence" value="ECO:0007669"/>
    <property type="project" value="TreeGrafter"/>
</dbReference>
<dbReference type="InterPro" id="IPR051276">
    <property type="entry name" value="Saccharopine_DH-like_oxidrdct"/>
</dbReference>
<evidence type="ECO:0000256" key="1">
    <source>
        <dbReference type="ARBA" id="ARBA00038048"/>
    </source>
</evidence>
<organism evidence="3 4">
    <name type="scientific">Penicillium camemberti (strain FM 013)</name>
    <dbReference type="NCBI Taxonomy" id="1429867"/>
    <lineage>
        <taxon>Eukaryota</taxon>
        <taxon>Fungi</taxon>
        <taxon>Dikarya</taxon>
        <taxon>Ascomycota</taxon>
        <taxon>Pezizomycotina</taxon>
        <taxon>Eurotiomycetes</taxon>
        <taxon>Eurotiomycetidae</taxon>
        <taxon>Eurotiales</taxon>
        <taxon>Aspergillaceae</taxon>
        <taxon>Penicillium</taxon>
    </lineage>
</organism>
<dbReference type="GO" id="GO:0005886">
    <property type="term" value="C:plasma membrane"/>
    <property type="evidence" value="ECO:0007669"/>
    <property type="project" value="TreeGrafter"/>
</dbReference>
<feature type="domain" description="Saccharopine dehydrogenase NADP binding" evidence="2">
    <location>
        <begin position="4"/>
        <end position="150"/>
    </location>
</feature>
<dbReference type="Gene3D" id="3.40.50.720">
    <property type="entry name" value="NAD(P)-binding Rossmann-like Domain"/>
    <property type="match status" value="1"/>
</dbReference>
<evidence type="ECO:0000313" key="4">
    <source>
        <dbReference type="Proteomes" id="UP000053732"/>
    </source>
</evidence>
<name>A0A0G4P5L9_PENC3</name>
<dbReference type="InterPro" id="IPR036291">
    <property type="entry name" value="NAD(P)-bd_dom_sf"/>
</dbReference>
<dbReference type="Pfam" id="PF03435">
    <property type="entry name" value="Sacchrp_dh_NADP"/>
    <property type="match status" value="1"/>
</dbReference>
<dbReference type="GO" id="GO:0005739">
    <property type="term" value="C:mitochondrion"/>
    <property type="evidence" value="ECO:0007669"/>
    <property type="project" value="TreeGrafter"/>
</dbReference>
<evidence type="ECO:0000259" key="2">
    <source>
        <dbReference type="Pfam" id="PF03435"/>
    </source>
</evidence>
<evidence type="ECO:0000313" key="3">
    <source>
        <dbReference type="EMBL" id="CRL21621.1"/>
    </source>
</evidence>
<dbReference type="AlphaFoldDB" id="A0A0G4P5L9"/>
<dbReference type="EMBL" id="HG793139">
    <property type="protein sequence ID" value="CRL21621.1"/>
    <property type="molecule type" value="Genomic_DNA"/>
</dbReference>
<keyword evidence="4" id="KW-1185">Reference proteome</keyword>
<protein>
    <submittedName>
        <fullName evidence="3">Saccharopine dehydrogenase / Homospermidine synthase</fullName>
    </submittedName>
</protein>
<dbReference type="PANTHER" id="PTHR12286">
    <property type="entry name" value="SACCHAROPINE DEHYDROGENASE-LIKE OXIDOREDUCTASE"/>
    <property type="match status" value="1"/>
</dbReference>
<proteinExistence type="inferred from homology"/>